<proteinExistence type="predicted"/>
<comment type="caution">
    <text evidence="1">The sequence shown here is derived from an EMBL/GenBank/DDBJ whole genome shotgun (WGS) entry which is preliminary data.</text>
</comment>
<gene>
    <name evidence="1" type="ORF">A3860_14870</name>
</gene>
<dbReference type="Proteomes" id="UP000192796">
    <property type="component" value="Unassembled WGS sequence"/>
</dbReference>
<sequence length="184" mass="21946">MKHLKYILTIFAFGILSFSTIDPNDFEFSYPKRNKTTITSKLDNFKNFDKEWRGTDYYYYGISTDSIICSVLYYKLNKDEQKQYVDIFGGMTNAGIPFAYFSENSNLKKYETNVENWGKMTDDFMFRQNDITEYEGIKIRQKHMYAYTMFDKDLFVIVHLSKTNYSSFDSTTMRTILDNFKKKN</sequence>
<dbReference type="AlphaFoldDB" id="A0A1V9G5P6"/>
<dbReference type="OrthoDB" id="1352149at2"/>
<dbReference type="STRING" id="1703345.A3860_14870"/>
<reference evidence="1 2" key="1">
    <citation type="submission" date="2016-03" db="EMBL/GenBank/DDBJ databases">
        <title>Niastella vici sp. nov., isolated from farmland soil.</title>
        <authorList>
            <person name="Chen L."/>
            <person name="Wang D."/>
            <person name="Yang S."/>
            <person name="Wang G."/>
        </authorList>
    </citation>
    <scope>NUCLEOTIDE SEQUENCE [LARGE SCALE GENOMIC DNA]</scope>
    <source>
        <strain evidence="1 2">DJ57</strain>
    </source>
</reference>
<dbReference type="EMBL" id="LVYD01000013">
    <property type="protein sequence ID" value="OQP65874.1"/>
    <property type="molecule type" value="Genomic_DNA"/>
</dbReference>
<evidence type="ECO:0008006" key="3">
    <source>
        <dbReference type="Google" id="ProtNLM"/>
    </source>
</evidence>
<evidence type="ECO:0000313" key="1">
    <source>
        <dbReference type="EMBL" id="OQP65874.1"/>
    </source>
</evidence>
<organism evidence="1 2">
    <name type="scientific">Niastella vici</name>
    <dbReference type="NCBI Taxonomy" id="1703345"/>
    <lineage>
        <taxon>Bacteria</taxon>
        <taxon>Pseudomonadati</taxon>
        <taxon>Bacteroidota</taxon>
        <taxon>Chitinophagia</taxon>
        <taxon>Chitinophagales</taxon>
        <taxon>Chitinophagaceae</taxon>
        <taxon>Niastella</taxon>
    </lineage>
</organism>
<name>A0A1V9G5P6_9BACT</name>
<dbReference type="RefSeq" id="WP_081145718.1">
    <property type="nucleotide sequence ID" value="NZ_LVYD01000013.1"/>
</dbReference>
<accession>A0A1V9G5P6</accession>
<protein>
    <recommendedName>
        <fullName evidence="3">PsbP C-terminal domain-containing protein</fullName>
    </recommendedName>
</protein>
<keyword evidence="2" id="KW-1185">Reference proteome</keyword>
<evidence type="ECO:0000313" key="2">
    <source>
        <dbReference type="Proteomes" id="UP000192796"/>
    </source>
</evidence>